<dbReference type="EMBL" id="PVWJ01000060">
    <property type="protein sequence ID" value="PSB02434.1"/>
    <property type="molecule type" value="Genomic_DNA"/>
</dbReference>
<sequence>MIAIRENYISASEYLAAEEIAETKHEYVNGYIYAMAGASDNHVTITGNIFAALHNHLRNNNCRAYASDMKANISTRNCYYYPDVMVTCYERDRLCNTYKQYPCLIVEVLSDSTEALGRGQKFDNYQQLASLQEYVLIDQNRELVNSFRRVEGGLWLLESYRSGSSLKLESLDLEIPLTEIYNKADINL</sequence>
<name>A0A2T1C2K4_9CYAN</name>
<accession>A0A2T1C2K4</accession>
<dbReference type="Proteomes" id="UP000238762">
    <property type="component" value="Unassembled WGS sequence"/>
</dbReference>
<protein>
    <recommendedName>
        <fullName evidence="1">Putative restriction endonuclease domain-containing protein</fullName>
    </recommendedName>
</protein>
<keyword evidence="3" id="KW-1185">Reference proteome</keyword>
<proteinExistence type="predicted"/>
<dbReference type="SUPFAM" id="SSF52980">
    <property type="entry name" value="Restriction endonuclease-like"/>
    <property type="match status" value="1"/>
</dbReference>
<dbReference type="InterPro" id="IPR012296">
    <property type="entry name" value="Nuclease_put_TT1808"/>
</dbReference>
<comment type="caution">
    <text evidence="2">The sequence shown here is derived from an EMBL/GenBank/DDBJ whole genome shotgun (WGS) entry which is preliminary data.</text>
</comment>
<evidence type="ECO:0000313" key="2">
    <source>
        <dbReference type="EMBL" id="PSB02434.1"/>
    </source>
</evidence>
<evidence type="ECO:0000259" key="1">
    <source>
        <dbReference type="Pfam" id="PF05685"/>
    </source>
</evidence>
<dbReference type="PANTHER" id="PTHR36558:SF1">
    <property type="entry name" value="RESTRICTION ENDONUCLEASE DOMAIN-CONTAINING PROTEIN-RELATED"/>
    <property type="match status" value="1"/>
</dbReference>
<organism evidence="2 3">
    <name type="scientific">Merismopedia glauca CCAP 1448/3</name>
    <dbReference type="NCBI Taxonomy" id="1296344"/>
    <lineage>
        <taxon>Bacteria</taxon>
        <taxon>Bacillati</taxon>
        <taxon>Cyanobacteriota</taxon>
        <taxon>Cyanophyceae</taxon>
        <taxon>Synechococcales</taxon>
        <taxon>Merismopediaceae</taxon>
        <taxon>Merismopedia</taxon>
    </lineage>
</organism>
<reference evidence="2 3" key="1">
    <citation type="submission" date="2018-02" db="EMBL/GenBank/DDBJ databases">
        <authorList>
            <person name="Cohen D.B."/>
            <person name="Kent A.D."/>
        </authorList>
    </citation>
    <scope>NUCLEOTIDE SEQUENCE [LARGE SCALE GENOMIC DNA]</scope>
    <source>
        <strain evidence="2 3">CCAP 1448/3</strain>
    </source>
</reference>
<dbReference type="CDD" id="cd06260">
    <property type="entry name" value="DUF820-like"/>
    <property type="match status" value="1"/>
</dbReference>
<dbReference type="InterPro" id="IPR011335">
    <property type="entry name" value="Restrct_endonuc-II-like"/>
</dbReference>
<reference evidence="2 3" key="2">
    <citation type="submission" date="2018-03" db="EMBL/GenBank/DDBJ databases">
        <title>The ancient ancestry and fast evolution of plastids.</title>
        <authorList>
            <person name="Moore K.R."/>
            <person name="Magnabosco C."/>
            <person name="Momper L."/>
            <person name="Gold D.A."/>
            <person name="Bosak T."/>
            <person name="Fournier G.P."/>
        </authorList>
    </citation>
    <scope>NUCLEOTIDE SEQUENCE [LARGE SCALE GENOMIC DNA]</scope>
    <source>
        <strain evidence="2 3">CCAP 1448/3</strain>
    </source>
</reference>
<dbReference type="RefSeq" id="WP_106289113.1">
    <property type="nucleotide sequence ID" value="NZ_CAWNTC010000068.1"/>
</dbReference>
<evidence type="ECO:0000313" key="3">
    <source>
        <dbReference type="Proteomes" id="UP000238762"/>
    </source>
</evidence>
<dbReference type="PANTHER" id="PTHR36558">
    <property type="entry name" value="GLR1098 PROTEIN"/>
    <property type="match status" value="1"/>
</dbReference>
<gene>
    <name evidence="2" type="ORF">C7B64_13135</name>
</gene>
<dbReference type="Pfam" id="PF05685">
    <property type="entry name" value="Uma2"/>
    <property type="match status" value="1"/>
</dbReference>
<dbReference type="AlphaFoldDB" id="A0A2T1C2K4"/>
<dbReference type="Gene3D" id="3.90.1570.10">
    <property type="entry name" value="tt1808, chain A"/>
    <property type="match status" value="1"/>
</dbReference>
<dbReference type="InterPro" id="IPR008538">
    <property type="entry name" value="Uma2"/>
</dbReference>
<feature type="domain" description="Putative restriction endonuclease" evidence="1">
    <location>
        <begin position="12"/>
        <end position="174"/>
    </location>
</feature>
<dbReference type="OrthoDB" id="428347at2"/>